<evidence type="ECO:0000313" key="4">
    <source>
        <dbReference type="Proteomes" id="UP000014064"/>
    </source>
</evidence>
<dbReference type="HOGENOM" id="CLU_072377_1_0_1"/>
<evidence type="ECO:0000259" key="2">
    <source>
        <dbReference type="PROSITE" id="PS51532"/>
    </source>
</evidence>
<sequence>MSLTNLKQYVDPAGVFCLNVEDENAVKQLLGRTGSGIGLITSDADENLLCSIAFDQTVKVSSFKLGHTDLEYAPKDIKVFINLPELDFDKAEDDLETPKGDAMAILTLNEKQAVGEESVQLRFVRFQAVNSIQVYVKSNYGGGDVTKISQVDFYGQSVHTTKMSNFGKDDE</sequence>
<dbReference type="GeneID" id="20374305"/>
<keyword evidence="4" id="KW-1185">Reference proteome</keyword>
<protein>
    <submittedName>
        <fullName evidence="3">Thioredoxin-like protein 1</fullName>
    </submittedName>
</protein>
<feature type="domain" description="PITH" evidence="2">
    <location>
        <begin position="1"/>
        <end position="171"/>
    </location>
</feature>
<dbReference type="AlphaFoldDB" id="R9ACC4"/>
<dbReference type="OrthoDB" id="10263751at2759"/>
<dbReference type="STRING" id="1299270.R9ACC4"/>
<dbReference type="OMA" id="PLAGTNM"/>
<dbReference type="InterPro" id="IPR008979">
    <property type="entry name" value="Galactose-bd-like_sf"/>
</dbReference>
<reference evidence="4" key="1">
    <citation type="journal article" date="2013" name="BMC Genomics">
        <title>Genome and transcriptome sequencing of the halophilic fungus Wallemia ichthyophaga: haloadaptations present and absent.</title>
        <authorList>
            <person name="Zajc J."/>
            <person name="Liu Y."/>
            <person name="Dai W."/>
            <person name="Yang Z."/>
            <person name="Hu J."/>
            <person name="Gostincar C."/>
            <person name="Gunde-Cimerman N."/>
        </authorList>
    </citation>
    <scope>NUCLEOTIDE SEQUENCE [LARGE SCALE GENOMIC DNA]</scope>
    <source>
        <strain evidence="4">EXF-994 / CBS 113033</strain>
    </source>
</reference>
<organism evidence="3 4">
    <name type="scientific">Wallemia ichthyophaga (strain EXF-994 / CBS 113033)</name>
    <dbReference type="NCBI Taxonomy" id="1299270"/>
    <lineage>
        <taxon>Eukaryota</taxon>
        <taxon>Fungi</taxon>
        <taxon>Dikarya</taxon>
        <taxon>Basidiomycota</taxon>
        <taxon>Wallemiomycotina</taxon>
        <taxon>Wallemiomycetes</taxon>
        <taxon>Wallemiales</taxon>
        <taxon>Wallemiaceae</taxon>
        <taxon>Wallemia</taxon>
    </lineage>
</organism>
<keyword evidence="1" id="KW-1015">Disulfide bond</keyword>
<dbReference type="InterPro" id="IPR010400">
    <property type="entry name" value="PITH_dom"/>
</dbReference>
<dbReference type="RefSeq" id="XP_009269256.1">
    <property type="nucleotide sequence ID" value="XM_009270981.1"/>
</dbReference>
<name>R9ACC4_WALI9</name>
<dbReference type="PANTHER" id="PTHR46115">
    <property type="entry name" value="THIOREDOXIN-LIKE PROTEIN 1"/>
    <property type="match status" value="1"/>
</dbReference>
<dbReference type="SUPFAM" id="SSF49785">
    <property type="entry name" value="Galactose-binding domain-like"/>
    <property type="match status" value="1"/>
</dbReference>
<dbReference type="InterPro" id="IPR037047">
    <property type="entry name" value="PITH_dom_sf"/>
</dbReference>
<evidence type="ECO:0000256" key="1">
    <source>
        <dbReference type="ARBA" id="ARBA00023157"/>
    </source>
</evidence>
<dbReference type="Pfam" id="PF06201">
    <property type="entry name" value="PITH"/>
    <property type="match status" value="1"/>
</dbReference>
<dbReference type="Gene3D" id="2.60.120.470">
    <property type="entry name" value="PITH domain"/>
    <property type="match status" value="1"/>
</dbReference>
<evidence type="ECO:0000313" key="3">
    <source>
        <dbReference type="EMBL" id="EOQ99811.1"/>
    </source>
</evidence>
<dbReference type="eggNOG" id="KOG0908">
    <property type="taxonomic scope" value="Eukaryota"/>
</dbReference>
<accession>R9ACC4</accession>
<dbReference type="GO" id="GO:0005737">
    <property type="term" value="C:cytoplasm"/>
    <property type="evidence" value="ECO:0007669"/>
    <property type="project" value="UniProtKB-ARBA"/>
</dbReference>
<dbReference type="PROSITE" id="PS51532">
    <property type="entry name" value="PITH"/>
    <property type="match status" value="1"/>
</dbReference>
<proteinExistence type="predicted"/>
<dbReference type="Proteomes" id="UP000014064">
    <property type="component" value="Unassembled WGS sequence"/>
</dbReference>
<dbReference type="EMBL" id="KE007238">
    <property type="protein sequence ID" value="EOQ99811.1"/>
    <property type="molecule type" value="Genomic_DNA"/>
</dbReference>
<dbReference type="KEGG" id="wic:J056_001353"/>
<gene>
    <name evidence="3" type="ORF">J056_001353</name>
</gene>